<accession>X1STY1</accession>
<organism evidence="1">
    <name type="scientific">marine sediment metagenome</name>
    <dbReference type="NCBI Taxonomy" id="412755"/>
    <lineage>
        <taxon>unclassified sequences</taxon>
        <taxon>metagenomes</taxon>
        <taxon>ecological metagenomes</taxon>
    </lineage>
</organism>
<comment type="caution">
    <text evidence="1">The sequence shown here is derived from an EMBL/GenBank/DDBJ whole genome shotgun (WGS) entry which is preliminary data.</text>
</comment>
<feature type="non-terminal residue" evidence="1">
    <location>
        <position position="46"/>
    </location>
</feature>
<evidence type="ECO:0000313" key="1">
    <source>
        <dbReference type="EMBL" id="GAI71284.1"/>
    </source>
</evidence>
<dbReference type="EMBL" id="BARV01045762">
    <property type="protein sequence ID" value="GAI71284.1"/>
    <property type="molecule type" value="Genomic_DNA"/>
</dbReference>
<feature type="non-terminal residue" evidence="1">
    <location>
        <position position="1"/>
    </location>
</feature>
<sequence>TFNLVDGVGLYGGFPPGGGNWNDRNPNTYETILTGDCEIYKVVRAS</sequence>
<protein>
    <submittedName>
        <fullName evidence="1">Uncharacterized protein</fullName>
    </submittedName>
</protein>
<gene>
    <name evidence="1" type="ORF">S06H3_66797</name>
</gene>
<reference evidence="1" key="1">
    <citation type="journal article" date="2014" name="Front. Microbiol.">
        <title>High frequency of phylogenetically diverse reductive dehalogenase-homologous genes in deep subseafloor sedimentary metagenomes.</title>
        <authorList>
            <person name="Kawai M."/>
            <person name="Futagami T."/>
            <person name="Toyoda A."/>
            <person name="Takaki Y."/>
            <person name="Nishi S."/>
            <person name="Hori S."/>
            <person name="Arai W."/>
            <person name="Tsubouchi T."/>
            <person name="Morono Y."/>
            <person name="Uchiyama I."/>
            <person name="Ito T."/>
            <person name="Fujiyama A."/>
            <person name="Inagaki F."/>
            <person name="Takami H."/>
        </authorList>
    </citation>
    <scope>NUCLEOTIDE SEQUENCE</scope>
    <source>
        <strain evidence="1">Expedition CK06-06</strain>
    </source>
</reference>
<dbReference type="AlphaFoldDB" id="X1STY1"/>
<proteinExistence type="predicted"/>
<name>X1STY1_9ZZZZ</name>